<keyword evidence="3" id="KW-1185">Reference proteome</keyword>
<dbReference type="Proteomes" id="UP000485058">
    <property type="component" value="Unassembled WGS sequence"/>
</dbReference>
<comment type="caution">
    <text evidence="2">The sequence shown here is derived from an EMBL/GenBank/DDBJ whole genome shotgun (WGS) entry which is preliminary data.</text>
</comment>
<reference evidence="2 3" key="1">
    <citation type="submission" date="2020-02" db="EMBL/GenBank/DDBJ databases">
        <title>Draft genome sequence of Haematococcus lacustris strain NIES-144.</title>
        <authorList>
            <person name="Morimoto D."/>
            <person name="Nakagawa S."/>
            <person name="Yoshida T."/>
            <person name="Sawayama S."/>
        </authorList>
    </citation>
    <scope>NUCLEOTIDE SEQUENCE [LARGE SCALE GENOMIC DNA]</scope>
    <source>
        <strain evidence="2 3">NIES-144</strain>
    </source>
</reference>
<name>A0A699YT96_HAELA</name>
<accession>A0A699YT96</accession>
<proteinExistence type="predicted"/>
<sequence>MEPPDVVKHSWEASCLTLDSSSMSEGSTQADAGEQDAEDAAASQDPGLLRFLAAQRTAGQAANDASQLHALDLGTRKLVSRQELAAALARARHAVLAQGRDCAATLRGGQAIAEQKSKQCTAVSACRQGRPGPAAGLLPANTGHDQGGCPPENNSYVNAGEQQQRVEAERADQFEVLEAPEAGQQAGKS</sequence>
<evidence type="ECO:0000313" key="2">
    <source>
        <dbReference type="EMBL" id="GFH10156.1"/>
    </source>
</evidence>
<evidence type="ECO:0000313" key="3">
    <source>
        <dbReference type="Proteomes" id="UP000485058"/>
    </source>
</evidence>
<feature type="region of interest" description="Disordered" evidence="1">
    <location>
        <begin position="18"/>
        <end position="44"/>
    </location>
</feature>
<organism evidence="2 3">
    <name type="scientific">Haematococcus lacustris</name>
    <name type="common">Green alga</name>
    <name type="synonym">Haematococcus pluvialis</name>
    <dbReference type="NCBI Taxonomy" id="44745"/>
    <lineage>
        <taxon>Eukaryota</taxon>
        <taxon>Viridiplantae</taxon>
        <taxon>Chlorophyta</taxon>
        <taxon>core chlorophytes</taxon>
        <taxon>Chlorophyceae</taxon>
        <taxon>CS clade</taxon>
        <taxon>Chlamydomonadales</taxon>
        <taxon>Haematococcaceae</taxon>
        <taxon>Haematococcus</taxon>
    </lineage>
</organism>
<evidence type="ECO:0000256" key="1">
    <source>
        <dbReference type="SAM" id="MobiDB-lite"/>
    </source>
</evidence>
<feature type="compositionally biased region" description="Polar residues" evidence="1">
    <location>
        <begin position="18"/>
        <end position="28"/>
    </location>
</feature>
<dbReference type="AlphaFoldDB" id="A0A699YT96"/>
<feature type="region of interest" description="Disordered" evidence="1">
    <location>
        <begin position="134"/>
        <end position="167"/>
    </location>
</feature>
<gene>
    <name evidence="2" type="ORF">HaLaN_05421</name>
</gene>
<feature type="compositionally biased region" description="Polar residues" evidence="1">
    <location>
        <begin position="152"/>
        <end position="163"/>
    </location>
</feature>
<protein>
    <submittedName>
        <fullName evidence="2">Uncharacterized protein</fullName>
    </submittedName>
</protein>
<dbReference type="EMBL" id="BLLF01000291">
    <property type="protein sequence ID" value="GFH10156.1"/>
    <property type="molecule type" value="Genomic_DNA"/>
</dbReference>